<dbReference type="PANTHER" id="PTHR43428">
    <property type="entry name" value="ARSENATE REDUCTASE"/>
    <property type="match status" value="1"/>
</dbReference>
<organism evidence="3 4">
    <name type="scientific">Marivirga tractuosa (strain ATCC 23168 / DSM 4126 / NBRC 15989 / NCIMB 1408 / VKM B-1430 / H-43)</name>
    <name type="common">Microscilla tractuosa</name>
    <name type="synonym">Flexibacter tractuosus</name>
    <dbReference type="NCBI Taxonomy" id="643867"/>
    <lineage>
        <taxon>Bacteria</taxon>
        <taxon>Pseudomonadati</taxon>
        <taxon>Bacteroidota</taxon>
        <taxon>Cytophagia</taxon>
        <taxon>Cytophagales</taxon>
        <taxon>Marivirgaceae</taxon>
        <taxon>Marivirga</taxon>
    </lineage>
</organism>
<sequence length="204" mass="23157">MFQKLTDYIGKLDPNFIPAERKEVLGSFIDYIQEKINSGLHISLNFICTHNSRRSHLSQIWAQTMTEHFQLNQVTCYSGGTAATAIYPMVIKVLEEAGFETVQLSKEDNPVFAIKYNADSHPIIAFSKTCDHPFNPSIGFAALMTCSDADENCPFIPGTEKRIALNYEDPKAFDDSPLQKSKYEERSRQIATELFYVFSKIKKP</sequence>
<dbReference type="Gene3D" id="3.40.50.2300">
    <property type="match status" value="1"/>
</dbReference>
<evidence type="ECO:0000256" key="1">
    <source>
        <dbReference type="ARBA" id="ARBA00022849"/>
    </source>
</evidence>
<dbReference type="HOGENOM" id="CLU_093779_0_0_10"/>
<dbReference type="PANTHER" id="PTHR43428:SF1">
    <property type="entry name" value="ARSENATE REDUCTASE"/>
    <property type="match status" value="1"/>
</dbReference>
<dbReference type="OrthoDB" id="9793058at2"/>
<reference evidence="3 4" key="1">
    <citation type="journal article" date="2011" name="Stand. Genomic Sci.">
        <title>Complete genome sequence of Marivirga tractuosa type strain (H-43).</title>
        <authorList>
            <person name="Pagani I."/>
            <person name="Chertkov O."/>
            <person name="Lapidus A."/>
            <person name="Lucas S."/>
            <person name="Del Rio T.G."/>
            <person name="Tice H."/>
            <person name="Copeland A."/>
            <person name="Cheng J.F."/>
            <person name="Nolan M."/>
            <person name="Saunders E."/>
            <person name="Pitluck S."/>
            <person name="Held B."/>
            <person name="Goodwin L."/>
            <person name="Liolios K."/>
            <person name="Ovchinikova G."/>
            <person name="Ivanova N."/>
            <person name="Mavromatis K."/>
            <person name="Pati A."/>
            <person name="Chen A."/>
            <person name="Palaniappan K."/>
            <person name="Land M."/>
            <person name="Hauser L."/>
            <person name="Jeffries C.D."/>
            <person name="Detter J.C."/>
            <person name="Han C."/>
            <person name="Tapia R."/>
            <person name="Ngatchou-Djao O.D."/>
            <person name="Rohde M."/>
            <person name="Goker M."/>
            <person name="Spring S."/>
            <person name="Sikorski J."/>
            <person name="Woyke T."/>
            <person name="Bristow J."/>
            <person name="Eisen J.A."/>
            <person name="Markowitz V."/>
            <person name="Hugenholtz P."/>
            <person name="Klenk H.P."/>
            <person name="Kyrpides N.C."/>
        </authorList>
    </citation>
    <scope>NUCLEOTIDE SEQUENCE [LARGE SCALE GENOMIC DNA]</scope>
    <source>
        <strain evidence="4">ATCC 23168 / DSM 4126 / NBRC 15989 / NCIMB 1408 / VKM B-1430 / H-43</strain>
    </source>
</reference>
<feature type="domain" description="Phosphotyrosine protein phosphatase I" evidence="2">
    <location>
        <begin position="45"/>
        <end position="106"/>
    </location>
</feature>
<dbReference type="Pfam" id="PF01451">
    <property type="entry name" value="LMWPc"/>
    <property type="match status" value="1"/>
</dbReference>
<dbReference type="Proteomes" id="UP000008720">
    <property type="component" value="Chromosome"/>
</dbReference>
<dbReference type="RefSeq" id="WP_013454752.1">
    <property type="nucleotide sequence ID" value="NC_014759.1"/>
</dbReference>
<protein>
    <submittedName>
        <fullName evidence="3">Arsenate reductase</fullName>
    </submittedName>
</protein>
<accession>E4TPP5</accession>
<dbReference type="InterPro" id="IPR036196">
    <property type="entry name" value="Ptyr_pPase_sf"/>
</dbReference>
<dbReference type="STRING" id="643867.Ftrac_2631"/>
<dbReference type="GO" id="GO:0046685">
    <property type="term" value="P:response to arsenic-containing substance"/>
    <property type="evidence" value="ECO:0007669"/>
    <property type="project" value="UniProtKB-KW"/>
</dbReference>
<name>E4TPP5_MARTH</name>
<proteinExistence type="predicted"/>
<dbReference type="EMBL" id="CP002349">
    <property type="protein sequence ID" value="ADR22609.1"/>
    <property type="molecule type" value="Genomic_DNA"/>
</dbReference>
<keyword evidence="4" id="KW-1185">Reference proteome</keyword>
<dbReference type="InterPro" id="IPR023485">
    <property type="entry name" value="Ptyr_pPase"/>
</dbReference>
<gene>
    <name evidence="3" type="ordered locus">Ftrac_2631</name>
</gene>
<dbReference type="AlphaFoldDB" id="E4TPP5"/>
<dbReference type="eggNOG" id="COG0394">
    <property type="taxonomic scope" value="Bacteria"/>
</dbReference>
<dbReference type="KEGG" id="mtt:Ftrac_2631"/>
<evidence type="ECO:0000313" key="3">
    <source>
        <dbReference type="EMBL" id="ADR22609.1"/>
    </source>
</evidence>
<dbReference type="SUPFAM" id="SSF52788">
    <property type="entry name" value="Phosphotyrosine protein phosphatases I"/>
    <property type="match status" value="1"/>
</dbReference>
<keyword evidence="1" id="KW-0059">Arsenical resistance</keyword>
<evidence type="ECO:0000313" key="4">
    <source>
        <dbReference type="Proteomes" id="UP000008720"/>
    </source>
</evidence>
<evidence type="ECO:0000259" key="2">
    <source>
        <dbReference type="Pfam" id="PF01451"/>
    </source>
</evidence>